<dbReference type="EMBL" id="QXQA01000021">
    <property type="protein sequence ID" value="RIX48651.1"/>
    <property type="molecule type" value="Genomic_DNA"/>
</dbReference>
<dbReference type="Proteomes" id="UP000266482">
    <property type="component" value="Unassembled WGS sequence"/>
</dbReference>
<keyword evidence="3" id="KW-0145">Chemotaxis</keyword>
<sequence>MRKKSSLASKVKLNSINSKVVLSIVGVTIVALAVVSMVVSMKVSKQTEQDFNDAMEAQLRDVDASIGSFFSEVESNVNMLTSLTLLKDADSRVTSYIDKKGVNGKVPMKPLEGDPYEAEVYKTFKAFVGSHVTVLASSLGVEENGGFVQFPENDRDEGYDARKRSWYELALSNEEQVHFSDAYTTSSGKLVIYAAKAIKDDNGALRGVLSVDIDLASLSEMMKNSKIGDSGYIVLVDGLGNIIAHPQNEGLVSTAISDLGIKQLEHVEQLPTEPFETKLQDGNNYVARVIPASNEEIGLQYLVFVKENEFSKSAKEITNILIMVTLCVVVVSIFIAYYVSSKISKPIQFASSHLRRLGNGDFTNEIPEKYLRAGDEVGDIMRDTHNMQKSLIRLIQDIARASGQVSSSSKALMETSEHSVIAANEVARTIGEISKSTGAQAGDTEQGALHINELGSLITDEQSNIHDLNESAKEVDTMKNEVVEILKDLVDKTQTSYSAAKDVSEVIVNTNESAEKIENASRMIKGIAEQTNLLALNASIEAARAGEHGRGFAVVAQEIRKLAEQSNTFTAEISMITSELTGKTEYAVRKIHEVEQTVQSQAESVDQTNVQVEGISSAIDRMKQVISHINQSAEKMEVKKNEMIGIIENLAASSEENAAGTEEVSASVEEQTASMEEISRASKELANLSAEMQISINKFKYEKN</sequence>
<proteinExistence type="inferred from homology"/>
<evidence type="ECO:0000256" key="6">
    <source>
        <dbReference type="ARBA" id="ARBA00023136"/>
    </source>
</evidence>
<dbReference type="Gene3D" id="1.10.287.950">
    <property type="entry name" value="Methyl-accepting chemotaxis protein"/>
    <property type="match status" value="1"/>
</dbReference>
<feature type="domain" description="Methyl-accepting transducer" evidence="11">
    <location>
        <begin position="415"/>
        <end position="672"/>
    </location>
</feature>
<evidence type="ECO:0000256" key="10">
    <source>
        <dbReference type="SAM" id="Phobius"/>
    </source>
</evidence>
<dbReference type="CDD" id="cd18774">
    <property type="entry name" value="PDC2_HK_sensor"/>
    <property type="match status" value="1"/>
</dbReference>
<dbReference type="Pfam" id="PF02743">
    <property type="entry name" value="dCache_1"/>
    <property type="match status" value="1"/>
</dbReference>
<reference evidence="13 14" key="1">
    <citation type="submission" date="2018-09" db="EMBL/GenBank/DDBJ databases">
        <title>Paenibacillus aracenensis nov. sp. isolated from a cave in southern Spain.</title>
        <authorList>
            <person name="Jurado V."/>
            <person name="Gutierrez-Patricio S."/>
            <person name="Gonzalez-Pimentel J.L."/>
            <person name="Miller A.Z."/>
            <person name="Laiz L."/>
            <person name="Saiz-Jimenez C."/>
        </authorList>
    </citation>
    <scope>NUCLEOTIDE SEQUENCE [LARGE SCALE GENOMIC DNA]</scope>
    <source>
        <strain evidence="13 14">DSM 22867</strain>
    </source>
</reference>
<keyword evidence="7 9" id="KW-0807">Transducer</keyword>
<keyword evidence="14" id="KW-1185">Reference proteome</keyword>
<evidence type="ECO:0000256" key="2">
    <source>
        <dbReference type="ARBA" id="ARBA00022475"/>
    </source>
</evidence>
<comment type="similarity">
    <text evidence="8">Belongs to the methyl-accepting chemotaxis (MCP) protein family.</text>
</comment>
<comment type="subcellular location">
    <subcellularLocation>
        <location evidence="1">Cell membrane</location>
        <topology evidence="1">Multi-pass membrane protein</topology>
    </subcellularLocation>
</comment>
<evidence type="ECO:0000259" key="12">
    <source>
        <dbReference type="PROSITE" id="PS50885"/>
    </source>
</evidence>
<dbReference type="GO" id="GO:0007165">
    <property type="term" value="P:signal transduction"/>
    <property type="evidence" value="ECO:0007669"/>
    <property type="project" value="UniProtKB-KW"/>
</dbReference>
<dbReference type="InterPro" id="IPR033479">
    <property type="entry name" value="dCache_1"/>
</dbReference>
<keyword evidence="2" id="KW-1003">Cell membrane</keyword>
<evidence type="ECO:0000256" key="5">
    <source>
        <dbReference type="ARBA" id="ARBA00022989"/>
    </source>
</evidence>
<dbReference type="Pfam" id="PF00015">
    <property type="entry name" value="MCPsignal"/>
    <property type="match status" value="1"/>
</dbReference>
<evidence type="ECO:0000256" key="1">
    <source>
        <dbReference type="ARBA" id="ARBA00004651"/>
    </source>
</evidence>
<dbReference type="InterPro" id="IPR004089">
    <property type="entry name" value="MCPsignal_dom"/>
</dbReference>
<accession>A0A3A1UP00</accession>
<keyword evidence="6 10" id="KW-0472">Membrane</keyword>
<evidence type="ECO:0000256" key="3">
    <source>
        <dbReference type="ARBA" id="ARBA00022500"/>
    </source>
</evidence>
<dbReference type="OrthoDB" id="243053at2"/>
<dbReference type="SMART" id="SM00283">
    <property type="entry name" value="MA"/>
    <property type="match status" value="1"/>
</dbReference>
<evidence type="ECO:0000256" key="9">
    <source>
        <dbReference type="PROSITE-ProRule" id="PRU00284"/>
    </source>
</evidence>
<gene>
    <name evidence="13" type="ORF">D3P08_24435</name>
</gene>
<feature type="domain" description="HAMP" evidence="12">
    <location>
        <begin position="341"/>
        <end position="396"/>
    </location>
</feature>
<evidence type="ECO:0000256" key="8">
    <source>
        <dbReference type="ARBA" id="ARBA00029447"/>
    </source>
</evidence>
<keyword evidence="5 10" id="KW-1133">Transmembrane helix</keyword>
<dbReference type="RefSeq" id="WP_119602744.1">
    <property type="nucleotide sequence ID" value="NZ_QXQA01000021.1"/>
</dbReference>
<dbReference type="PANTHER" id="PTHR32089">
    <property type="entry name" value="METHYL-ACCEPTING CHEMOTAXIS PROTEIN MCPB"/>
    <property type="match status" value="1"/>
</dbReference>
<evidence type="ECO:0000313" key="13">
    <source>
        <dbReference type="EMBL" id="RIX48651.1"/>
    </source>
</evidence>
<dbReference type="GO" id="GO:0005886">
    <property type="term" value="C:plasma membrane"/>
    <property type="evidence" value="ECO:0007669"/>
    <property type="project" value="UniProtKB-SubCell"/>
</dbReference>
<dbReference type="PROSITE" id="PS50885">
    <property type="entry name" value="HAMP"/>
    <property type="match status" value="1"/>
</dbReference>
<dbReference type="PROSITE" id="PS50111">
    <property type="entry name" value="CHEMOTAXIS_TRANSDUC_2"/>
    <property type="match status" value="1"/>
</dbReference>
<feature type="transmembrane region" description="Helical" evidence="10">
    <location>
        <begin position="20"/>
        <end position="39"/>
    </location>
</feature>
<dbReference type="AlphaFoldDB" id="A0A3A1UP00"/>
<dbReference type="SUPFAM" id="SSF103190">
    <property type="entry name" value="Sensory domain-like"/>
    <property type="match status" value="1"/>
</dbReference>
<comment type="caution">
    <text evidence="13">The sequence shown here is derived from an EMBL/GenBank/DDBJ whole genome shotgun (WGS) entry which is preliminary data.</text>
</comment>
<name>A0A3A1UP00_9BACL</name>
<dbReference type="SUPFAM" id="SSF58104">
    <property type="entry name" value="Methyl-accepting chemotaxis protein (MCP) signaling domain"/>
    <property type="match status" value="1"/>
</dbReference>
<dbReference type="GO" id="GO:0006935">
    <property type="term" value="P:chemotaxis"/>
    <property type="evidence" value="ECO:0007669"/>
    <property type="project" value="UniProtKB-KW"/>
</dbReference>
<organism evidence="13 14">
    <name type="scientific">Paenibacillus nanensis</name>
    <dbReference type="NCBI Taxonomy" id="393251"/>
    <lineage>
        <taxon>Bacteria</taxon>
        <taxon>Bacillati</taxon>
        <taxon>Bacillota</taxon>
        <taxon>Bacilli</taxon>
        <taxon>Bacillales</taxon>
        <taxon>Paenibacillaceae</taxon>
        <taxon>Paenibacillus</taxon>
    </lineage>
</organism>
<dbReference type="InterPro" id="IPR029151">
    <property type="entry name" value="Sensor-like_sf"/>
</dbReference>
<dbReference type="InterPro" id="IPR003660">
    <property type="entry name" value="HAMP_dom"/>
</dbReference>
<evidence type="ECO:0000256" key="4">
    <source>
        <dbReference type="ARBA" id="ARBA00022692"/>
    </source>
</evidence>
<evidence type="ECO:0000256" key="7">
    <source>
        <dbReference type="ARBA" id="ARBA00023224"/>
    </source>
</evidence>
<evidence type="ECO:0000259" key="11">
    <source>
        <dbReference type="PROSITE" id="PS50111"/>
    </source>
</evidence>
<keyword evidence="4 10" id="KW-0812">Transmembrane</keyword>
<dbReference type="PANTHER" id="PTHR32089:SF112">
    <property type="entry name" value="LYSOZYME-LIKE PROTEIN-RELATED"/>
    <property type="match status" value="1"/>
</dbReference>
<feature type="transmembrane region" description="Helical" evidence="10">
    <location>
        <begin position="320"/>
        <end position="339"/>
    </location>
</feature>
<protein>
    <submittedName>
        <fullName evidence="13">Methyl-accepting chemotaxis protein</fullName>
    </submittedName>
</protein>
<dbReference type="Gene3D" id="3.30.450.20">
    <property type="entry name" value="PAS domain"/>
    <property type="match status" value="1"/>
</dbReference>
<evidence type="ECO:0000313" key="14">
    <source>
        <dbReference type="Proteomes" id="UP000266482"/>
    </source>
</evidence>